<evidence type="ECO:0000313" key="1">
    <source>
        <dbReference type="EMBL" id="KAI5419343.1"/>
    </source>
</evidence>
<protein>
    <submittedName>
        <fullName evidence="1">Uncharacterized protein</fullName>
    </submittedName>
</protein>
<name>A0A9D4XFC6_PEA</name>
<keyword evidence="2" id="KW-1185">Reference proteome</keyword>
<evidence type="ECO:0000313" key="2">
    <source>
        <dbReference type="Proteomes" id="UP001058974"/>
    </source>
</evidence>
<proteinExistence type="predicted"/>
<organism evidence="1 2">
    <name type="scientific">Pisum sativum</name>
    <name type="common">Garden pea</name>
    <name type="synonym">Lathyrus oleraceus</name>
    <dbReference type="NCBI Taxonomy" id="3888"/>
    <lineage>
        <taxon>Eukaryota</taxon>
        <taxon>Viridiplantae</taxon>
        <taxon>Streptophyta</taxon>
        <taxon>Embryophyta</taxon>
        <taxon>Tracheophyta</taxon>
        <taxon>Spermatophyta</taxon>
        <taxon>Magnoliopsida</taxon>
        <taxon>eudicotyledons</taxon>
        <taxon>Gunneridae</taxon>
        <taxon>Pentapetalae</taxon>
        <taxon>rosids</taxon>
        <taxon>fabids</taxon>
        <taxon>Fabales</taxon>
        <taxon>Fabaceae</taxon>
        <taxon>Papilionoideae</taxon>
        <taxon>50 kb inversion clade</taxon>
        <taxon>NPAAA clade</taxon>
        <taxon>Hologalegina</taxon>
        <taxon>IRL clade</taxon>
        <taxon>Fabeae</taxon>
        <taxon>Lathyrus</taxon>
    </lineage>
</organism>
<accession>A0A9D4XFC6</accession>
<dbReference type="EMBL" id="JAMSHJ010000004">
    <property type="protein sequence ID" value="KAI5419343.1"/>
    <property type="molecule type" value="Genomic_DNA"/>
</dbReference>
<dbReference type="Gramene" id="Psat04G0348900-T1">
    <property type="protein sequence ID" value="KAI5419343.1"/>
    <property type="gene ID" value="KIW84_043489"/>
</dbReference>
<dbReference type="AlphaFoldDB" id="A0A9D4XFC6"/>
<reference evidence="1 2" key="1">
    <citation type="journal article" date="2022" name="Nat. Genet.">
        <title>Improved pea reference genome and pan-genome highlight genomic features and evolutionary characteristics.</title>
        <authorList>
            <person name="Yang T."/>
            <person name="Liu R."/>
            <person name="Luo Y."/>
            <person name="Hu S."/>
            <person name="Wang D."/>
            <person name="Wang C."/>
            <person name="Pandey M.K."/>
            <person name="Ge S."/>
            <person name="Xu Q."/>
            <person name="Li N."/>
            <person name="Li G."/>
            <person name="Huang Y."/>
            <person name="Saxena R.K."/>
            <person name="Ji Y."/>
            <person name="Li M."/>
            <person name="Yan X."/>
            <person name="He Y."/>
            <person name="Liu Y."/>
            <person name="Wang X."/>
            <person name="Xiang C."/>
            <person name="Varshney R.K."/>
            <person name="Ding H."/>
            <person name="Gao S."/>
            <person name="Zong X."/>
        </authorList>
    </citation>
    <scope>NUCLEOTIDE SEQUENCE [LARGE SCALE GENOMIC DNA]</scope>
    <source>
        <strain evidence="1 2">cv. Zhongwan 6</strain>
    </source>
</reference>
<comment type="caution">
    <text evidence="1">The sequence shown here is derived from an EMBL/GenBank/DDBJ whole genome shotgun (WGS) entry which is preliminary data.</text>
</comment>
<sequence>METNLIKASKQALNMASGPKVGSLGAWHDGTWSWNLEFNLPRLSVASCLEWEVIHNILLNVHLTLVSSDPFIWWHDSAGFSLKVAYSRLLFISSLGPQHNSSISHDLQLIWKQVSLATFKSLHRGSS</sequence>
<gene>
    <name evidence="1" type="ORF">KIW84_043489</name>
</gene>
<dbReference type="Proteomes" id="UP001058974">
    <property type="component" value="Chromosome 4"/>
</dbReference>